<dbReference type="RefSeq" id="WP_275321463.1">
    <property type="nucleotide sequence ID" value="NZ_JASSUS010000003.1"/>
</dbReference>
<protein>
    <submittedName>
        <fullName evidence="1">Uncharacterized protein</fullName>
    </submittedName>
</protein>
<organism evidence="1 2">
    <name type="scientific">Staphylococcus pseudintermedius</name>
    <dbReference type="NCBI Taxonomy" id="283734"/>
    <lineage>
        <taxon>Bacteria</taxon>
        <taxon>Bacillati</taxon>
        <taxon>Bacillota</taxon>
        <taxon>Bacilli</taxon>
        <taxon>Bacillales</taxon>
        <taxon>Staphylococcaceae</taxon>
        <taxon>Staphylococcus</taxon>
        <taxon>Staphylococcus intermedius group</taxon>
    </lineage>
</organism>
<gene>
    <name evidence="1" type="ORF">EGV54_04690</name>
</gene>
<dbReference type="EMBL" id="AAXKXX010000004">
    <property type="protein sequence ID" value="EGQ4384389.1"/>
    <property type="molecule type" value="Genomic_DNA"/>
</dbReference>
<dbReference type="AlphaFoldDB" id="A0A8H9BZ71"/>
<keyword evidence="2" id="KW-1185">Reference proteome</keyword>
<sequence length="244" mass="26888">MLYIQDVADVLLTRKSDNFKIATGTAQSTSISQSVDEDQIKGGIGNRTLYTIKSNKELEIEVKDAVFNPQWLAATQGVKVMDDQTLEIEVVDTVEIEEGGKITLKDTEFSGSGIFVDSKGDNHEATFSSGVATISEIEDQKGKEGQAVYKEERQGKSISIRADRFAEKYKAQLNTIIYEAETESIVEDLFVIFHNVTPSAEFELGLEAGEALAPEIKLVASADPKTKEIGNWFMSPHKDATEKK</sequence>
<evidence type="ECO:0000313" key="1">
    <source>
        <dbReference type="EMBL" id="EGQ4384389.1"/>
    </source>
</evidence>
<name>A0A8H9BZ71_STAPS</name>
<reference evidence="1 2" key="1">
    <citation type="submission" date="2018-11" db="EMBL/GenBank/DDBJ databases">
        <authorList>
            <consortium name="Veterinary Laboratory Investigation and Response Network"/>
        </authorList>
    </citation>
    <scope>NUCLEOTIDE SEQUENCE [LARGE SCALE GENOMIC DNA]</scope>
    <source>
        <strain evidence="1 2">SPSE-18-VL-LA-PA-Ryan-0021</strain>
    </source>
</reference>
<comment type="caution">
    <text evidence="1">The sequence shown here is derived from an EMBL/GenBank/DDBJ whole genome shotgun (WGS) entry which is preliminary data.</text>
</comment>
<proteinExistence type="predicted"/>
<dbReference type="Proteomes" id="UP000600220">
    <property type="component" value="Unassembled WGS sequence"/>
</dbReference>
<accession>A0A8H9BZ71</accession>
<evidence type="ECO:0000313" key="2">
    <source>
        <dbReference type="Proteomes" id="UP000600220"/>
    </source>
</evidence>